<dbReference type="GO" id="GO:0005829">
    <property type="term" value="C:cytosol"/>
    <property type="evidence" value="ECO:0007669"/>
    <property type="project" value="UniProtKB-SubCell"/>
</dbReference>
<evidence type="ECO:0000256" key="1">
    <source>
        <dbReference type="ARBA" id="ARBA00004514"/>
    </source>
</evidence>
<gene>
    <name evidence="12" type="primary">ENGASE</name>
</gene>
<comment type="function">
    <text evidence="8">Endoglycosidase that releases N-glycans from glycoproteins by cleaving the beta-1,4-glycosidic bond in the N,N'-diacetylchitobiose core. Involved in the processing of free oligosaccharides in the cytosol.</text>
</comment>
<dbReference type="GeneTree" id="ENSGT00390000018512"/>
<evidence type="ECO:0000256" key="3">
    <source>
        <dbReference type="ARBA" id="ARBA00012566"/>
    </source>
</evidence>
<dbReference type="STRING" id="61853.ENSNLEP00000000170"/>
<comment type="subcellular location">
    <subcellularLocation>
        <location evidence="1">Cytoplasm</location>
        <location evidence="1">Cytosol</location>
    </subcellularLocation>
</comment>
<evidence type="ECO:0000259" key="11">
    <source>
        <dbReference type="PROSITE" id="PS50172"/>
    </source>
</evidence>
<dbReference type="AlphaFoldDB" id="G1QGY9"/>
<dbReference type="Ensembl" id="ENSNLET00000000183.3">
    <property type="protein sequence ID" value="ENSNLEP00000000170.2"/>
    <property type="gene ID" value="ENSNLEG00000000148.3"/>
</dbReference>
<protein>
    <recommendedName>
        <fullName evidence="9">Cytosolic endo-beta-N-acetylglucosaminidase</fullName>
        <ecNumber evidence="3">3.2.1.96</ecNumber>
    </recommendedName>
</protein>
<organism evidence="12 13">
    <name type="scientific">Nomascus leucogenys</name>
    <name type="common">Northern white-cheeked gibbon</name>
    <name type="synonym">Hylobates leucogenys</name>
    <dbReference type="NCBI Taxonomy" id="61853"/>
    <lineage>
        <taxon>Eukaryota</taxon>
        <taxon>Metazoa</taxon>
        <taxon>Chordata</taxon>
        <taxon>Craniata</taxon>
        <taxon>Vertebrata</taxon>
        <taxon>Euteleostomi</taxon>
        <taxon>Mammalia</taxon>
        <taxon>Eutheria</taxon>
        <taxon>Euarchontoglires</taxon>
        <taxon>Primates</taxon>
        <taxon>Haplorrhini</taxon>
        <taxon>Catarrhini</taxon>
        <taxon>Hylobatidae</taxon>
        <taxon>Nomascus</taxon>
    </lineage>
</organism>
<keyword evidence="5" id="KW-0378">Hydrolase</keyword>
<evidence type="ECO:0000256" key="7">
    <source>
        <dbReference type="ARBA" id="ARBA00034414"/>
    </source>
</evidence>
<dbReference type="GO" id="GO:0033925">
    <property type="term" value="F:mannosyl-glycoprotein endo-beta-N-acetylglucosaminidase activity"/>
    <property type="evidence" value="ECO:0007669"/>
    <property type="project" value="UniProtKB-EC"/>
</dbReference>
<dbReference type="eggNOG" id="KOG2331">
    <property type="taxonomic scope" value="Eukaryota"/>
</dbReference>
<dbReference type="FunCoup" id="G1QGY9">
    <property type="interactions" value="483"/>
</dbReference>
<dbReference type="HOGENOM" id="CLU_015297_0_0_1"/>
<evidence type="ECO:0000256" key="6">
    <source>
        <dbReference type="ARBA" id="ARBA00023295"/>
    </source>
</evidence>
<dbReference type="InterPro" id="IPR005201">
    <property type="entry name" value="TIM_ENGase"/>
</dbReference>
<comment type="catalytic activity">
    <reaction evidence="7">
        <text>an N(4)-(oligosaccharide-(1-&gt;3)-[oligosaccharide-(1-&gt;6)]-beta-D-Man-(1-&gt;4)-beta-D-GlcNAc-(1-&gt;4)-alpha-D-GlcNAc)-L-asparaginyl-[protein] + H2O = an oligosaccharide-(1-&gt;3)-[oligosaccharide-(1-&gt;6)]-beta-D-Man-(1-&gt;4)-D-GlcNAc + N(4)-(N-acetyl-beta-D-glucosaminyl)-L-asparaginyl-[protein]</text>
        <dbReference type="Rhea" id="RHEA:73067"/>
        <dbReference type="Rhea" id="RHEA-COMP:12603"/>
        <dbReference type="Rhea" id="RHEA-COMP:18176"/>
        <dbReference type="ChEBI" id="CHEBI:15377"/>
        <dbReference type="ChEBI" id="CHEBI:132248"/>
        <dbReference type="ChEBI" id="CHEBI:192714"/>
        <dbReference type="ChEBI" id="CHEBI:192715"/>
        <dbReference type="EC" id="3.2.1.96"/>
    </reaction>
</comment>
<dbReference type="InterPro" id="IPR032979">
    <property type="entry name" value="ENGase"/>
</dbReference>
<keyword evidence="4" id="KW-0963">Cytoplasm</keyword>
<dbReference type="InterPro" id="IPR057882">
    <property type="entry name" value="ENGase_C"/>
</dbReference>
<dbReference type="EMBL" id="ADFV01107233">
    <property type="status" value="NOT_ANNOTATED_CDS"/>
    <property type="molecule type" value="Genomic_DNA"/>
</dbReference>
<dbReference type="EC" id="3.2.1.96" evidence="3"/>
<dbReference type="EMBL" id="ADFV01107232">
    <property type="status" value="NOT_ANNOTATED_CDS"/>
    <property type="molecule type" value="Genomic_DNA"/>
</dbReference>
<accession>G1QGY9</accession>
<evidence type="ECO:0000256" key="9">
    <source>
        <dbReference type="ARBA" id="ARBA00072457"/>
    </source>
</evidence>
<proteinExistence type="inferred from homology"/>
<evidence type="ECO:0000256" key="10">
    <source>
        <dbReference type="SAM" id="MobiDB-lite"/>
    </source>
</evidence>
<dbReference type="Proteomes" id="UP000001073">
    <property type="component" value="Chromosome 14"/>
</dbReference>
<reference evidence="12 13" key="1">
    <citation type="submission" date="2012-10" db="EMBL/GenBank/DDBJ databases">
        <authorList>
            <consortium name="Gibbon Genome Sequencing Consortium"/>
        </authorList>
    </citation>
    <scope>NUCLEOTIDE SEQUENCE [LARGE SCALE GENOMIC DNA]</scope>
</reference>
<feature type="region of interest" description="Disordered" evidence="10">
    <location>
        <begin position="1"/>
        <end position="52"/>
    </location>
</feature>
<dbReference type="PANTHER" id="PTHR13246:SF1">
    <property type="entry name" value="CYTOSOLIC ENDO-BETA-N-ACETYLGLUCOSAMINIDASE"/>
    <property type="match status" value="1"/>
</dbReference>
<comment type="similarity">
    <text evidence="2">Belongs to the glycosyl hydrolase 85 family.</text>
</comment>
<sequence length="740" mass="83486">MEAAAVTVTRSATRRRRKRQLQGLAAPEAGTQEEQELRPRRRRRPGRSIKDDEEETVFREVVSFSPDPLPVRYYDKDTTKPISFYLSSLEELLAWTPRLEDGFNVALEPLACRQPPLSSQRPRTLLCHDMMGGYLDDRFIQGSVAQTPYAFYHWQCIDIFVYFSHHTVTIPPVGWTNAAHRHGVCVLGTFITEWNEGGRLCEAFLAGDERSYQAVADRLVQIAQFFRFDGWLINIENSLSLAAVGNTPPFLQYLTTQLHRQVPGGLVLWYDSVVQSGQLKWQDELNQHNRVDSCDGFFTNYNWREEHLERMLGQAGERRADVYVGVDVFARGNVVGGRFDTDKSLELIRKHGFSVALFAPGWVYECLEKKDFFQNQDKFWGRLERYLPTHSICSLPFVTSFCLGMGARRVCYGQEEAVGPWYHLSAQEIQPLFGEHRLGGDGRGWVRTHCCLEDAWHGGSSLLVRGVIPPEVGNVAVRLFSLQAPVPPKIYLSMVYKLEGPTDVTVALELTTGDAGSCHIGGISVLNAETSSRHSLRPLRVPPTKLARWVGRCGRQLSGGWVQRCYEVSLRGCLLLDLLVCFSRPPGSREEESFTCRLGEIQVVDAASLLAPLPQVQAVTISHVRWQPSASEREGPPALLQLSCTLHWSFLLSQVRCFRIHCWGGTHDDSPGRELPRPEMPMFLGLAFATQYRIVDLLVEAAGPGQDRRMEFLVEPIPKEGFRVPQAEWGRAVLLYSAPA</sequence>
<evidence type="ECO:0000256" key="8">
    <source>
        <dbReference type="ARBA" id="ARBA00054935"/>
    </source>
</evidence>
<dbReference type="PANTHER" id="PTHR13246">
    <property type="entry name" value="ENDO BETA N-ACETYLGLUCOSAMINIDASE"/>
    <property type="match status" value="1"/>
</dbReference>
<dbReference type="InParanoid" id="G1QGY9"/>
<feature type="domain" description="BRCT" evidence="11">
    <location>
        <begin position="334"/>
        <end position="380"/>
    </location>
</feature>
<name>G1QGY9_NOMLE</name>
<evidence type="ECO:0000313" key="13">
    <source>
        <dbReference type="Proteomes" id="UP000001073"/>
    </source>
</evidence>
<dbReference type="Pfam" id="PF25529">
    <property type="entry name" value="Ig_ENGASE1_C"/>
    <property type="match status" value="1"/>
</dbReference>
<dbReference type="Gene3D" id="3.20.20.80">
    <property type="entry name" value="Glycosidases"/>
    <property type="match status" value="1"/>
</dbReference>
<evidence type="ECO:0000256" key="2">
    <source>
        <dbReference type="ARBA" id="ARBA00007849"/>
    </source>
</evidence>
<dbReference type="InterPro" id="IPR001357">
    <property type="entry name" value="BRCT_dom"/>
</dbReference>
<dbReference type="OMA" id="SQVRWQP"/>
<reference evidence="12" key="3">
    <citation type="submission" date="2025-09" db="UniProtKB">
        <authorList>
            <consortium name="Ensembl"/>
        </authorList>
    </citation>
    <scope>IDENTIFICATION</scope>
</reference>
<evidence type="ECO:0000313" key="12">
    <source>
        <dbReference type="Ensembl" id="ENSNLEP00000000170.2"/>
    </source>
</evidence>
<dbReference type="Gene3D" id="2.60.120.260">
    <property type="entry name" value="Galactose-binding domain-like"/>
    <property type="match status" value="1"/>
</dbReference>
<reference evidence="12" key="2">
    <citation type="submission" date="2025-08" db="UniProtKB">
        <authorList>
            <consortium name="Ensembl"/>
        </authorList>
    </citation>
    <scope>IDENTIFICATION</scope>
</reference>
<keyword evidence="6" id="KW-0326">Glycosidase</keyword>
<dbReference type="Pfam" id="PF03644">
    <property type="entry name" value="Glyco_hydro_85"/>
    <property type="match status" value="1"/>
</dbReference>
<feature type="compositionally biased region" description="Low complexity" evidence="10">
    <location>
        <begin position="1"/>
        <end position="11"/>
    </location>
</feature>
<evidence type="ECO:0000256" key="5">
    <source>
        <dbReference type="ARBA" id="ARBA00022801"/>
    </source>
</evidence>
<evidence type="ECO:0000256" key="4">
    <source>
        <dbReference type="ARBA" id="ARBA00022490"/>
    </source>
</evidence>
<dbReference type="CDD" id="cd06547">
    <property type="entry name" value="GH85_ENGase"/>
    <property type="match status" value="1"/>
</dbReference>
<dbReference type="FunFam" id="3.20.20.80:FF:000043">
    <property type="entry name" value="cytosolic endo-beta-N-acetylglucosaminidase"/>
    <property type="match status" value="1"/>
</dbReference>
<dbReference type="PROSITE" id="PS50172">
    <property type="entry name" value="BRCT"/>
    <property type="match status" value="1"/>
</dbReference>
<keyword evidence="13" id="KW-1185">Reference proteome</keyword>